<proteinExistence type="predicted"/>
<dbReference type="EMBL" id="VSRR010026574">
    <property type="protein sequence ID" value="MPC67672.1"/>
    <property type="molecule type" value="Genomic_DNA"/>
</dbReference>
<evidence type="ECO:0000256" key="1">
    <source>
        <dbReference type="SAM" id="MobiDB-lite"/>
    </source>
</evidence>
<name>A0A5B7H988_PORTR</name>
<sequence>MLCYVTKCLTENAWRRRCRDATTVTKPPRHGGKRHPSQPSTINTRLAAPQGCVWIDTTRSQSYKRKED</sequence>
<evidence type="ECO:0000313" key="2">
    <source>
        <dbReference type="EMBL" id="MPC67672.1"/>
    </source>
</evidence>
<dbReference type="Proteomes" id="UP000324222">
    <property type="component" value="Unassembled WGS sequence"/>
</dbReference>
<dbReference type="AlphaFoldDB" id="A0A5B7H988"/>
<feature type="region of interest" description="Disordered" evidence="1">
    <location>
        <begin position="23"/>
        <end position="43"/>
    </location>
</feature>
<gene>
    <name evidence="2" type="ORF">E2C01_061851</name>
</gene>
<accession>A0A5B7H988</accession>
<protein>
    <submittedName>
        <fullName evidence="2">Uncharacterized protein</fullName>
    </submittedName>
</protein>
<evidence type="ECO:0000313" key="3">
    <source>
        <dbReference type="Proteomes" id="UP000324222"/>
    </source>
</evidence>
<feature type="compositionally biased region" description="Basic residues" evidence="1">
    <location>
        <begin position="27"/>
        <end position="36"/>
    </location>
</feature>
<organism evidence="2 3">
    <name type="scientific">Portunus trituberculatus</name>
    <name type="common">Swimming crab</name>
    <name type="synonym">Neptunus trituberculatus</name>
    <dbReference type="NCBI Taxonomy" id="210409"/>
    <lineage>
        <taxon>Eukaryota</taxon>
        <taxon>Metazoa</taxon>
        <taxon>Ecdysozoa</taxon>
        <taxon>Arthropoda</taxon>
        <taxon>Crustacea</taxon>
        <taxon>Multicrustacea</taxon>
        <taxon>Malacostraca</taxon>
        <taxon>Eumalacostraca</taxon>
        <taxon>Eucarida</taxon>
        <taxon>Decapoda</taxon>
        <taxon>Pleocyemata</taxon>
        <taxon>Brachyura</taxon>
        <taxon>Eubrachyura</taxon>
        <taxon>Portunoidea</taxon>
        <taxon>Portunidae</taxon>
        <taxon>Portuninae</taxon>
        <taxon>Portunus</taxon>
    </lineage>
</organism>
<comment type="caution">
    <text evidence="2">The sequence shown here is derived from an EMBL/GenBank/DDBJ whole genome shotgun (WGS) entry which is preliminary data.</text>
</comment>
<keyword evidence="3" id="KW-1185">Reference proteome</keyword>
<reference evidence="2 3" key="1">
    <citation type="submission" date="2019-05" db="EMBL/GenBank/DDBJ databases">
        <title>Another draft genome of Portunus trituberculatus and its Hox gene families provides insights of decapod evolution.</title>
        <authorList>
            <person name="Jeong J.-H."/>
            <person name="Song I."/>
            <person name="Kim S."/>
            <person name="Choi T."/>
            <person name="Kim D."/>
            <person name="Ryu S."/>
            <person name="Kim W."/>
        </authorList>
    </citation>
    <scope>NUCLEOTIDE SEQUENCE [LARGE SCALE GENOMIC DNA]</scope>
    <source>
        <tissue evidence="2">Muscle</tissue>
    </source>
</reference>